<dbReference type="AlphaFoldDB" id="X0YNK8"/>
<feature type="non-terminal residue" evidence="1">
    <location>
        <position position="160"/>
    </location>
</feature>
<organism evidence="1">
    <name type="scientific">marine sediment metagenome</name>
    <dbReference type="NCBI Taxonomy" id="412755"/>
    <lineage>
        <taxon>unclassified sequences</taxon>
        <taxon>metagenomes</taxon>
        <taxon>ecological metagenomes</taxon>
    </lineage>
</organism>
<protein>
    <recommendedName>
        <fullName evidence="2">PD-(D/E)XK endonuclease-like domain-containing protein</fullName>
    </recommendedName>
</protein>
<evidence type="ECO:0000313" key="1">
    <source>
        <dbReference type="EMBL" id="GAG48487.1"/>
    </source>
</evidence>
<name>X0YNK8_9ZZZZ</name>
<accession>X0YNK8</accession>
<proteinExistence type="predicted"/>
<dbReference type="EMBL" id="BARS01053075">
    <property type="protein sequence ID" value="GAG48487.1"/>
    <property type="molecule type" value="Genomic_DNA"/>
</dbReference>
<gene>
    <name evidence="1" type="ORF">S01H1_78823</name>
</gene>
<reference evidence="1" key="1">
    <citation type="journal article" date="2014" name="Front. Microbiol.">
        <title>High frequency of phylogenetically diverse reductive dehalogenase-homologous genes in deep subseafloor sedimentary metagenomes.</title>
        <authorList>
            <person name="Kawai M."/>
            <person name="Futagami T."/>
            <person name="Toyoda A."/>
            <person name="Takaki Y."/>
            <person name="Nishi S."/>
            <person name="Hori S."/>
            <person name="Arai W."/>
            <person name="Tsubouchi T."/>
            <person name="Morono Y."/>
            <person name="Uchiyama I."/>
            <person name="Ito T."/>
            <person name="Fujiyama A."/>
            <person name="Inagaki F."/>
            <person name="Takami H."/>
        </authorList>
    </citation>
    <scope>NUCLEOTIDE SEQUENCE</scope>
    <source>
        <strain evidence="1">Expedition CK06-06</strain>
    </source>
</reference>
<evidence type="ECO:0008006" key="2">
    <source>
        <dbReference type="Google" id="ProtNLM"/>
    </source>
</evidence>
<sequence length="160" mass="17730">MAKQISKKTKAHTRYKNAEGKVVPSVTTIIGGNLGWNKGALIGWTRKMALQGIDPSKERDEAADIGTLAHALIEEHITSIAPHLEPVPVDKDLYSPANLDKAENAFLSYLDWEKQHDIDLTDPRVQTEIRLVSEWLQYGGMLDLIAPIDGVLSLIDFKST</sequence>
<comment type="caution">
    <text evidence="1">The sequence shown here is derived from an EMBL/GenBank/DDBJ whole genome shotgun (WGS) entry which is preliminary data.</text>
</comment>